<organism evidence="2 3">
    <name type="scientific">Phytophthora megakarya</name>
    <dbReference type="NCBI Taxonomy" id="4795"/>
    <lineage>
        <taxon>Eukaryota</taxon>
        <taxon>Sar</taxon>
        <taxon>Stramenopiles</taxon>
        <taxon>Oomycota</taxon>
        <taxon>Peronosporomycetes</taxon>
        <taxon>Peronosporales</taxon>
        <taxon>Peronosporaceae</taxon>
        <taxon>Phytophthora</taxon>
    </lineage>
</organism>
<reference evidence="3" key="1">
    <citation type="submission" date="2017-03" db="EMBL/GenBank/DDBJ databases">
        <title>Phytopthora megakarya and P. palmivora, two closely related causual agents of cacao black pod achieved similar genome size and gene model numbers by different mechanisms.</title>
        <authorList>
            <person name="Ali S."/>
            <person name="Shao J."/>
            <person name="Larry D.J."/>
            <person name="Kronmiller B."/>
            <person name="Shen D."/>
            <person name="Strem M.D."/>
            <person name="Melnick R.L."/>
            <person name="Guiltinan M.J."/>
            <person name="Tyler B.M."/>
            <person name="Meinhardt L.W."/>
            <person name="Bailey B.A."/>
        </authorList>
    </citation>
    <scope>NUCLEOTIDE SEQUENCE [LARGE SCALE GENOMIC DNA]</scope>
    <source>
        <strain evidence="3">zdho120</strain>
    </source>
</reference>
<accession>A0A225V0E7</accession>
<dbReference type="EMBL" id="NBNE01009957">
    <property type="protein sequence ID" value="OWY97899.1"/>
    <property type="molecule type" value="Genomic_DNA"/>
</dbReference>
<proteinExistence type="predicted"/>
<comment type="caution">
    <text evidence="2">The sequence shown here is derived from an EMBL/GenBank/DDBJ whole genome shotgun (WGS) entry which is preliminary data.</text>
</comment>
<keyword evidence="1" id="KW-0812">Transmembrane</keyword>
<gene>
    <name evidence="2" type="ORF">PHMEG_00031458</name>
</gene>
<sequence length="79" mass="8729">MAQVSPFMASNDITVVVFPTKDDNADKTAIVEQTTSVKQKIVVGVVYTLVSGGFLYSFFMAFTFFGEFFTLLLAGTQHY</sequence>
<evidence type="ECO:0000313" key="3">
    <source>
        <dbReference type="Proteomes" id="UP000198211"/>
    </source>
</evidence>
<keyword evidence="3" id="KW-1185">Reference proteome</keyword>
<name>A0A225V0E7_9STRA</name>
<dbReference type="AlphaFoldDB" id="A0A225V0E7"/>
<feature type="transmembrane region" description="Helical" evidence="1">
    <location>
        <begin position="54"/>
        <end position="74"/>
    </location>
</feature>
<evidence type="ECO:0000256" key="1">
    <source>
        <dbReference type="SAM" id="Phobius"/>
    </source>
</evidence>
<evidence type="ECO:0000313" key="2">
    <source>
        <dbReference type="EMBL" id="OWY97899.1"/>
    </source>
</evidence>
<dbReference type="OrthoDB" id="122719at2759"/>
<keyword evidence="1" id="KW-1133">Transmembrane helix</keyword>
<dbReference type="Proteomes" id="UP000198211">
    <property type="component" value="Unassembled WGS sequence"/>
</dbReference>
<protein>
    <submittedName>
        <fullName evidence="2">Uncharacterized protein</fullName>
    </submittedName>
</protein>
<keyword evidence="1" id="KW-0472">Membrane</keyword>